<name>A0ACC7PAB0_9PSED</name>
<reference evidence="1" key="1">
    <citation type="submission" date="2022-11" db="EMBL/GenBank/DDBJ databases">
        <title>Draft genome sequences of strains of Pseudomonas imrae sp. nov.</title>
        <authorList>
            <person name="Salva Serra F."/>
            <person name="Nimje P."/>
            <person name="Moore E.R.B."/>
            <person name="Marathe N.P."/>
        </authorList>
    </citation>
    <scope>NUCLEOTIDE SEQUENCE</scope>
    <source>
        <strain evidence="1">15FMM2</strain>
    </source>
</reference>
<protein>
    <submittedName>
        <fullName evidence="1">Chemotaxis protein CheY</fullName>
    </submittedName>
</protein>
<proteinExistence type="predicted"/>
<sequence>MDDQPAQRLSIEKMLNQQGYHRIAPVACFKELQAMLENAIEPFDLLLINSDLAADFALDLDDFFRHCPAIRHTLIYKNLPLHEQVMVLAPSSKVIKTLSRPPDNQALKNLMQMIDPQKSKATRRPWLRKVH</sequence>
<comment type="caution">
    <text evidence="1">The sequence shown here is derived from an EMBL/GenBank/DDBJ whole genome shotgun (WGS) entry which is preliminary data.</text>
</comment>
<evidence type="ECO:0000313" key="2">
    <source>
        <dbReference type="Proteomes" id="UP001637618"/>
    </source>
</evidence>
<dbReference type="Proteomes" id="UP001637618">
    <property type="component" value="Unassembled WGS sequence"/>
</dbReference>
<keyword evidence="2" id="KW-1185">Reference proteome</keyword>
<accession>A0ACC7PAB0</accession>
<gene>
    <name evidence="1" type="ORF">OOJ96_00155</name>
</gene>
<dbReference type="EMBL" id="JAPEQY010000001">
    <property type="protein sequence ID" value="MFO2475819.1"/>
    <property type="molecule type" value="Genomic_DNA"/>
</dbReference>
<evidence type="ECO:0000313" key="1">
    <source>
        <dbReference type="EMBL" id="MFO2475819.1"/>
    </source>
</evidence>
<organism evidence="1 2">
    <name type="scientific">Pseudomonas imrae</name>
    <dbReference type="NCBI Taxonomy" id="2992837"/>
    <lineage>
        <taxon>Bacteria</taxon>
        <taxon>Pseudomonadati</taxon>
        <taxon>Pseudomonadota</taxon>
        <taxon>Gammaproteobacteria</taxon>
        <taxon>Pseudomonadales</taxon>
        <taxon>Pseudomonadaceae</taxon>
        <taxon>Pseudomonas</taxon>
    </lineage>
</organism>